<evidence type="ECO:0000313" key="6">
    <source>
        <dbReference type="Proteomes" id="UP000467700"/>
    </source>
</evidence>
<comment type="caution">
    <text evidence="5">The sequence shown here is derived from an EMBL/GenBank/DDBJ whole genome shotgun (WGS) entry which is preliminary data.</text>
</comment>
<evidence type="ECO:0000256" key="1">
    <source>
        <dbReference type="ARBA" id="ARBA00022664"/>
    </source>
</evidence>
<dbReference type="InterPro" id="IPR036875">
    <property type="entry name" value="Znf_CCHC_sf"/>
</dbReference>
<keyword evidence="2" id="KW-0863">Zinc-finger</keyword>
<dbReference type="GO" id="GO:0008270">
    <property type="term" value="F:zinc ion binding"/>
    <property type="evidence" value="ECO:0007669"/>
    <property type="project" value="UniProtKB-KW"/>
</dbReference>
<evidence type="ECO:0000259" key="4">
    <source>
        <dbReference type="PROSITE" id="PS50158"/>
    </source>
</evidence>
<dbReference type="SUPFAM" id="SSF57756">
    <property type="entry name" value="Retrovirus zinc finger-like domains"/>
    <property type="match status" value="1"/>
</dbReference>
<feature type="compositionally biased region" description="Basic and acidic residues" evidence="3">
    <location>
        <begin position="296"/>
        <end position="322"/>
    </location>
</feature>
<feature type="compositionally biased region" description="Acidic residues" evidence="3">
    <location>
        <begin position="49"/>
        <end position="76"/>
    </location>
</feature>
<name>A0A8S0X0L9_CYCAE</name>
<keyword evidence="6" id="KW-1185">Reference proteome</keyword>
<dbReference type="Gene3D" id="4.10.60.10">
    <property type="entry name" value="Zinc finger, CCHC-type"/>
    <property type="match status" value="1"/>
</dbReference>
<keyword evidence="2" id="KW-0862">Zinc</keyword>
<organism evidence="5 6">
    <name type="scientific">Cyclocybe aegerita</name>
    <name type="common">Black poplar mushroom</name>
    <name type="synonym">Agrocybe aegerita</name>
    <dbReference type="NCBI Taxonomy" id="1973307"/>
    <lineage>
        <taxon>Eukaryota</taxon>
        <taxon>Fungi</taxon>
        <taxon>Dikarya</taxon>
        <taxon>Basidiomycota</taxon>
        <taxon>Agaricomycotina</taxon>
        <taxon>Agaricomycetes</taxon>
        <taxon>Agaricomycetidae</taxon>
        <taxon>Agaricales</taxon>
        <taxon>Agaricineae</taxon>
        <taxon>Bolbitiaceae</taxon>
        <taxon>Cyclocybe</taxon>
    </lineage>
</organism>
<dbReference type="Proteomes" id="UP000467700">
    <property type="component" value="Unassembled WGS sequence"/>
</dbReference>
<feature type="compositionally biased region" description="Basic and acidic residues" evidence="3">
    <location>
        <begin position="8"/>
        <end position="17"/>
    </location>
</feature>
<keyword evidence="2" id="KW-0479">Metal-binding</keyword>
<dbReference type="OrthoDB" id="3267748at2759"/>
<dbReference type="PROSITE" id="PS50158">
    <property type="entry name" value="ZF_CCHC"/>
    <property type="match status" value="1"/>
</dbReference>
<evidence type="ECO:0000256" key="3">
    <source>
        <dbReference type="SAM" id="MobiDB-lite"/>
    </source>
</evidence>
<accession>A0A8S0X0L9</accession>
<dbReference type="GO" id="GO:0006397">
    <property type="term" value="P:mRNA processing"/>
    <property type="evidence" value="ECO:0007669"/>
    <property type="project" value="UniProtKB-KW"/>
</dbReference>
<feature type="compositionally biased region" description="Polar residues" evidence="3">
    <location>
        <begin position="25"/>
        <end position="45"/>
    </location>
</feature>
<evidence type="ECO:0000256" key="2">
    <source>
        <dbReference type="PROSITE-ProRule" id="PRU00047"/>
    </source>
</evidence>
<dbReference type="EMBL" id="CACVBS010000090">
    <property type="protein sequence ID" value="CAA7270376.1"/>
    <property type="molecule type" value="Genomic_DNA"/>
</dbReference>
<protein>
    <recommendedName>
        <fullName evidence="4">CCHC-type domain-containing protein</fullName>
    </recommendedName>
</protein>
<feature type="region of interest" description="Disordered" evidence="3">
    <location>
        <begin position="259"/>
        <end position="322"/>
    </location>
</feature>
<feature type="compositionally biased region" description="Polar residues" evidence="3">
    <location>
        <begin position="265"/>
        <end position="289"/>
    </location>
</feature>
<feature type="region of interest" description="Disordered" evidence="3">
    <location>
        <begin position="1"/>
        <end position="84"/>
    </location>
</feature>
<feature type="domain" description="CCHC-type" evidence="4">
    <location>
        <begin position="334"/>
        <end position="350"/>
    </location>
</feature>
<dbReference type="GO" id="GO:0003676">
    <property type="term" value="F:nucleic acid binding"/>
    <property type="evidence" value="ECO:0007669"/>
    <property type="project" value="InterPro"/>
</dbReference>
<dbReference type="AlphaFoldDB" id="A0A8S0X0L9"/>
<sequence>MSGGHNKMRPEGGRELQWEPLPVGQTLSRVQNSRPKVLRTSNQVAPDNGQDEEEDSSSDDDEDPSDLDPSDLEDEEDHHKKKKKCTVYKQIAPTTPEKYSGEADPMKFYRFATQCARFCREANIPKYDRISKCADYLTGKVYKFYTTEVSMDTKGWSMKKFLKGLFNYCLPPDFHLKQSRKLEKMTQGNLQVREYVAELLIVFRTLGSSSTRQRVDKLWNGLRVELQRALWRENLDPQTSSWKEVVCVAERHEITDRLVLGDHNTGASSSKHTNQNTKSHYNNNSSAPSSLLKPFKPHDNEKSRSDKGKEPEKKKESTPELTKDEKALLCKQGKCFHCHEEGHVSHQCPKAQTVSSNKGSKPPGLKSFSVELAVQKEKQYRNLEGTTEPVKSVGVSSVMLANVSFDTRNITERSEVFQDFANFMSGAVNENDSWMCKSDVDDLPEELDPTLSYEEAARLLYDPESEDTPKNVDGKIGDPCWESKDEVTNETEVLEALMALQDDFLIGRWYAIKCTQRERVRVKPLPRWHKKSPQKCNLWALNGAWKLVFEHVEQLDSWDLDTLFDKTPPDIFSDAGGSNDDDDDGDDDEWMNSFLEAYMIELDEEFDIHCAASKAKGNDKYPSAHRMAAFMKDFSRVVPEPSE</sequence>
<gene>
    <name evidence="5" type="ORF">AAE3_LOCUS12676</name>
</gene>
<dbReference type="InterPro" id="IPR001878">
    <property type="entry name" value="Znf_CCHC"/>
</dbReference>
<proteinExistence type="predicted"/>
<reference evidence="5 6" key="1">
    <citation type="submission" date="2020-01" db="EMBL/GenBank/DDBJ databases">
        <authorList>
            <person name="Gupta K D."/>
        </authorList>
    </citation>
    <scope>NUCLEOTIDE SEQUENCE [LARGE SCALE GENOMIC DNA]</scope>
</reference>
<evidence type="ECO:0000313" key="5">
    <source>
        <dbReference type="EMBL" id="CAA7270376.1"/>
    </source>
</evidence>
<keyword evidence="1" id="KW-0507">mRNA processing</keyword>